<keyword evidence="2" id="KW-1185">Reference proteome</keyword>
<dbReference type="Pfam" id="PF08282">
    <property type="entry name" value="Hydrolase_3"/>
    <property type="match status" value="2"/>
</dbReference>
<gene>
    <name evidence="1" type="ORF">DAERI_030007</name>
</gene>
<dbReference type="Proteomes" id="UP000236569">
    <property type="component" value="Unassembled WGS sequence"/>
</dbReference>
<dbReference type="InterPro" id="IPR000150">
    <property type="entry name" value="Cof"/>
</dbReference>
<accession>A0A2I9DJ82</accession>
<dbReference type="PANTHER" id="PTHR10000">
    <property type="entry name" value="PHOSPHOSERINE PHOSPHATASE"/>
    <property type="match status" value="1"/>
</dbReference>
<evidence type="ECO:0000313" key="2">
    <source>
        <dbReference type="Proteomes" id="UP000236569"/>
    </source>
</evidence>
<dbReference type="NCBIfam" id="TIGR00099">
    <property type="entry name" value="Cof-subfamily"/>
    <property type="match status" value="1"/>
</dbReference>
<proteinExistence type="predicted"/>
<dbReference type="Gene3D" id="3.40.50.1000">
    <property type="entry name" value="HAD superfamily/HAD-like"/>
    <property type="match status" value="1"/>
</dbReference>
<dbReference type="GO" id="GO:0005829">
    <property type="term" value="C:cytosol"/>
    <property type="evidence" value="ECO:0007669"/>
    <property type="project" value="TreeGrafter"/>
</dbReference>
<protein>
    <submittedName>
        <fullName evidence="1">Cof protein</fullName>
    </submittedName>
</protein>
<dbReference type="SUPFAM" id="SSF56784">
    <property type="entry name" value="HAD-like"/>
    <property type="match status" value="1"/>
</dbReference>
<dbReference type="PANTHER" id="PTHR10000:SF8">
    <property type="entry name" value="HAD SUPERFAMILY HYDROLASE-LIKE, TYPE 3"/>
    <property type="match status" value="1"/>
</dbReference>
<dbReference type="GO" id="GO:0016791">
    <property type="term" value="F:phosphatase activity"/>
    <property type="evidence" value="ECO:0007669"/>
    <property type="project" value="UniProtKB-ARBA"/>
</dbReference>
<dbReference type="EMBL" id="BFAG01000003">
    <property type="protein sequence ID" value="GBF04841.1"/>
    <property type="molecule type" value="Genomic_DNA"/>
</dbReference>
<sequence length="258" mass="27169">MDVDGTLVGTGNVVREDVWAALADARSRGVRIALCSGRPAFGNALAYARRLDPGGWHIFQNGASIVNVGRGASLSEPLPVEPLEELLTRAHATGRLLEVYTDNEYGVTCPGDLARRHAELLGVPFVPRDPETLIGTRVRAQWVVPLAESAAVQAEPHPGLDLHPAGSPVMPDTMFISVTRAGIGKGSAVARVAAEYGVPLERTMMVGDGHNDVTAMREVGHPVAMGNADAEARAAARYHVGHVDDGGLADAVRLALTL</sequence>
<dbReference type="GO" id="GO:0000287">
    <property type="term" value="F:magnesium ion binding"/>
    <property type="evidence" value="ECO:0007669"/>
    <property type="project" value="TreeGrafter"/>
</dbReference>
<dbReference type="PROSITE" id="PS01229">
    <property type="entry name" value="COF_2"/>
    <property type="match status" value="1"/>
</dbReference>
<reference evidence="2" key="1">
    <citation type="submission" date="2018-01" db="EMBL/GenBank/DDBJ databases">
        <title>Draft Genome Sequence of the Radioresistant Bacterium Deinococcus aerius TR0125, Isolated from the Higher Atmosphere above Japan.</title>
        <authorList>
            <person name="Satoh K."/>
            <person name="Arai H."/>
            <person name="Sanzen T."/>
            <person name="Kawaguchi Y."/>
            <person name="Hayashi H."/>
            <person name="Yokobori S."/>
            <person name="Yamagishi A."/>
            <person name="Oono Y."/>
            <person name="Narumi I."/>
        </authorList>
    </citation>
    <scope>NUCLEOTIDE SEQUENCE [LARGE SCALE GENOMIC DNA]</scope>
    <source>
        <strain evidence="2">TR0125</strain>
    </source>
</reference>
<name>A0A2I9DJ82_9DEIO</name>
<comment type="caution">
    <text evidence="1">The sequence shown here is derived from an EMBL/GenBank/DDBJ whole genome shotgun (WGS) entry which is preliminary data.</text>
</comment>
<dbReference type="AlphaFoldDB" id="A0A2I9DJ82"/>
<evidence type="ECO:0000313" key="1">
    <source>
        <dbReference type="EMBL" id="GBF04841.1"/>
    </source>
</evidence>
<dbReference type="InterPro" id="IPR023214">
    <property type="entry name" value="HAD_sf"/>
</dbReference>
<dbReference type="Gene3D" id="3.30.1240.10">
    <property type="match status" value="1"/>
</dbReference>
<organism evidence="1 2">
    <name type="scientific">Deinococcus aerius</name>
    <dbReference type="NCBI Taxonomy" id="200253"/>
    <lineage>
        <taxon>Bacteria</taxon>
        <taxon>Thermotogati</taxon>
        <taxon>Deinococcota</taxon>
        <taxon>Deinococci</taxon>
        <taxon>Deinococcales</taxon>
        <taxon>Deinococcaceae</taxon>
        <taxon>Deinococcus</taxon>
    </lineage>
</organism>
<dbReference type="InterPro" id="IPR036412">
    <property type="entry name" value="HAD-like_sf"/>
</dbReference>